<dbReference type="InterPro" id="IPR051824">
    <property type="entry name" value="LRR_Rcpt-Like_S/T_Kinase"/>
</dbReference>
<protein>
    <recommendedName>
        <fullName evidence="3">Leucine-rich repeat-containing N-terminal plant-type domain-containing protein</fullName>
    </recommendedName>
</protein>
<dbReference type="Gene3D" id="3.80.10.10">
    <property type="entry name" value="Ribonuclease Inhibitor"/>
    <property type="match status" value="1"/>
</dbReference>
<dbReference type="Proteomes" id="UP000017836">
    <property type="component" value="Unassembled WGS sequence"/>
</dbReference>
<dbReference type="PANTHER" id="PTHR48006">
    <property type="entry name" value="LEUCINE-RICH REPEAT-CONTAINING PROTEIN DDB_G0281931-RELATED"/>
    <property type="match status" value="1"/>
</dbReference>
<dbReference type="EMBL" id="KI392518">
    <property type="protein sequence ID" value="ERN14890.1"/>
    <property type="molecule type" value="Genomic_DNA"/>
</dbReference>
<dbReference type="HOGENOM" id="CLU_2240216_0_0_1"/>
<dbReference type="InterPro" id="IPR001611">
    <property type="entry name" value="Leu-rich_rpt"/>
</dbReference>
<evidence type="ECO:0000313" key="2">
    <source>
        <dbReference type="Proteomes" id="UP000017836"/>
    </source>
</evidence>
<sequence>MAATLLAQVWASDNGFTGKMPDFIGNWTKLETLRLQGNSFQGPIPSSFDSLTTLRDLRISELSNGTSSLDFIKNMKNLTTLVLRNNMISGMIPSDIGGHAQLAHL</sequence>
<dbReference type="STRING" id="13333.U5CY29"/>
<name>U5CY29_AMBTC</name>
<evidence type="ECO:0000313" key="1">
    <source>
        <dbReference type="EMBL" id="ERN14890.1"/>
    </source>
</evidence>
<proteinExistence type="predicted"/>
<dbReference type="Pfam" id="PF00560">
    <property type="entry name" value="LRR_1"/>
    <property type="match status" value="2"/>
</dbReference>
<dbReference type="AlphaFoldDB" id="U5CY29"/>
<dbReference type="OMA" id="RMRIFWA"/>
<evidence type="ECO:0008006" key="3">
    <source>
        <dbReference type="Google" id="ProtNLM"/>
    </source>
</evidence>
<dbReference type="InterPro" id="IPR032675">
    <property type="entry name" value="LRR_dom_sf"/>
</dbReference>
<reference evidence="2" key="1">
    <citation type="journal article" date="2013" name="Science">
        <title>The Amborella genome and the evolution of flowering plants.</title>
        <authorList>
            <consortium name="Amborella Genome Project"/>
        </authorList>
    </citation>
    <scope>NUCLEOTIDE SEQUENCE [LARGE SCALE GENOMIC DNA]</scope>
</reference>
<dbReference type="PANTHER" id="PTHR48006:SF34">
    <property type="entry name" value="OS08G0203700 PROTEIN"/>
    <property type="match status" value="1"/>
</dbReference>
<gene>
    <name evidence="1" type="ORF">AMTR_s00032p00163520</name>
</gene>
<dbReference type="SUPFAM" id="SSF52058">
    <property type="entry name" value="L domain-like"/>
    <property type="match status" value="1"/>
</dbReference>
<dbReference type="eggNOG" id="ENOG502QUW9">
    <property type="taxonomic scope" value="Eukaryota"/>
</dbReference>
<keyword evidence="2" id="KW-1185">Reference proteome</keyword>
<dbReference type="Gramene" id="ERN14890">
    <property type="protein sequence ID" value="ERN14890"/>
    <property type="gene ID" value="AMTR_s00032p00163520"/>
</dbReference>
<accession>U5CY29</accession>
<organism evidence="1 2">
    <name type="scientific">Amborella trichopoda</name>
    <dbReference type="NCBI Taxonomy" id="13333"/>
    <lineage>
        <taxon>Eukaryota</taxon>
        <taxon>Viridiplantae</taxon>
        <taxon>Streptophyta</taxon>
        <taxon>Embryophyta</taxon>
        <taxon>Tracheophyta</taxon>
        <taxon>Spermatophyta</taxon>
        <taxon>Magnoliopsida</taxon>
        <taxon>Amborellales</taxon>
        <taxon>Amborellaceae</taxon>
        <taxon>Amborella</taxon>
    </lineage>
</organism>